<feature type="region of interest" description="Disordered" evidence="7">
    <location>
        <begin position="1"/>
        <end position="21"/>
    </location>
</feature>
<dbReference type="Gene3D" id="4.10.60.10">
    <property type="entry name" value="Zinc finger, CCHC-type"/>
    <property type="match status" value="2"/>
</dbReference>
<accession>A0A834KE46</accession>
<evidence type="ECO:0000256" key="7">
    <source>
        <dbReference type="SAM" id="MobiDB-lite"/>
    </source>
</evidence>
<evidence type="ECO:0000256" key="2">
    <source>
        <dbReference type="ARBA" id="ARBA00022737"/>
    </source>
</evidence>
<dbReference type="GO" id="GO:0005730">
    <property type="term" value="C:nucleolus"/>
    <property type="evidence" value="ECO:0007669"/>
    <property type="project" value="TreeGrafter"/>
</dbReference>
<evidence type="ECO:0000256" key="4">
    <source>
        <dbReference type="ARBA" id="ARBA00022833"/>
    </source>
</evidence>
<dbReference type="SMART" id="SM00343">
    <property type="entry name" value="ZnF_C2HC"/>
    <property type="match status" value="4"/>
</dbReference>
<keyword evidence="2" id="KW-0677">Repeat</keyword>
<dbReference type="EMBL" id="JACSDZ010000004">
    <property type="protein sequence ID" value="KAF7406269.1"/>
    <property type="molecule type" value="Genomic_DNA"/>
</dbReference>
<organism evidence="9 10">
    <name type="scientific">Vespula germanica</name>
    <name type="common">German yellow jacket</name>
    <name type="synonym">Paravespula germanica</name>
    <dbReference type="NCBI Taxonomy" id="30212"/>
    <lineage>
        <taxon>Eukaryota</taxon>
        <taxon>Metazoa</taxon>
        <taxon>Ecdysozoa</taxon>
        <taxon>Arthropoda</taxon>
        <taxon>Hexapoda</taxon>
        <taxon>Insecta</taxon>
        <taxon>Pterygota</taxon>
        <taxon>Neoptera</taxon>
        <taxon>Endopterygota</taxon>
        <taxon>Hymenoptera</taxon>
        <taxon>Apocrita</taxon>
        <taxon>Aculeata</taxon>
        <taxon>Vespoidea</taxon>
        <taxon>Vespidae</taxon>
        <taxon>Vespinae</taxon>
        <taxon>Vespula</taxon>
    </lineage>
</organism>
<dbReference type="InterPro" id="IPR001878">
    <property type="entry name" value="Znf_CCHC"/>
</dbReference>
<name>A0A834KE46_VESGE</name>
<keyword evidence="6" id="KW-0175">Coiled coil</keyword>
<evidence type="ECO:0000256" key="6">
    <source>
        <dbReference type="SAM" id="Coils"/>
    </source>
</evidence>
<feature type="domain" description="CCHC-type" evidence="8">
    <location>
        <begin position="345"/>
        <end position="360"/>
    </location>
</feature>
<feature type="compositionally biased region" description="Basic residues" evidence="7">
    <location>
        <begin position="126"/>
        <end position="139"/>
    </location>
</feature>
<proteinExistence type="predicted"/>
<dbReference type="FunFam" id="4.10.60.10:FF:000091">
    <property type="entry name" value="Zinc finger CCHC-type-containing 9"/>
    <property type="match status" value="1"/>
</dbReference>
<feature type="compositionally biased region" description="Polar residues" evidence="7">
    <location>
        <begin position="115"/>
        <end position="125"/>
    </location>
</feature>
<dbReference type="SUPFAM" id="SSF57756">
    <property type="entry name" value="Retrovirus zinc finger-like domains"/>
    <property type="match status" value="2"/>
</dbReference>
<dbReference type="GO" id="GO:0003676">
    <property type="term" value="F:nucleic acid binding"/>
    <property type="evidence" value="ECO:0007669"/>
    <property type="project" value="InterPro"/>
</dbReference>
<comment type="caution">
    <text evidence="9">The sequence shown here is derived from an EMBL/GenBank/DDBJ whole genome shotgun (WGS) entry which is preliminary data.</text>
</comment>
<evidence type="ECO:0000313" key="10">
    <source>
        <dbReference type="Proteomes" id="UP000617340"/>
    </source>
</evidence>
<feature type="domain" description="CCHC-type" evidence="8">
    <location>
        <begin position="293"/>
        <end position="308"/>
    </location>
</feature>
<sequence>MIMTRYTRAKGSKASNERLPNDATPWHVMKQQLTENEITEKKVKTAKELLSEKQESTNDTAVDTWASFDDKKYDEKVTQDIVYNKIKKKKHINSENKSKIQIENNVNLDTKIIDNENNTSQSHQILSKRQKRNMKKQNRNLHNSTITTSTNEEESKINNTDFPNAKYNDTNYPSRFNKNHTNGNNYFNSKFNHYNGKMFKPNNKRKAPKIRDDKEHKRRKPDYGPIKMTLNGVEVEIVKYDGFPVKKEDAERLKDLRKKMVMQGIPKSEIDIAMKLERRKAEKELARAKKHVCFHCRKSGHNLSDCPELANEQSGTGICFKCGSTEHTHFECKVTKAPEYRYATCFICREQGHISKQCPDNPRGIYPDGGACKICGDVTHLKKDCPDLIKEKEESVITVDKITDGTLESLDSSIEKNKSDKDKNNTKNKIVKF</sequence>
<keyword evidence="4" id="KW-0862">Zinc</keyword>
<dbReference type="PROSITE" id="PS50158">
    <property type="entry name" value="ZF_CCHC"/>
    <property type="match status" value="2"/>
</dbReference>
<gene>
    <name evidence="9" type="ORF">HZH68_005638</name>
</gene>
<dbReference type="InterPro" id="IPR042246">
    <property type="entry name" value="ZCCHC9"/>
</dbReference>
<evidence type="ECO:0000256" key="5">
    <source>
        <dbReference type="PROSITE-ProRule" id="PRU00047"/>
    </source>
</evidence>
<evidence type="ECO:0000313" key="9">
    <source>
        <dbReference type="EMBL" id="KAF7406269.1"/>
    </source>
</evidence>
<keyword evidence="1" id="KW-0479">Metal-binding</keyword>
<dbReference type="PANTHER" id="PTHR46242:SF1">
    <property type="entry name" value="ZINC FINGER CCHC DOMAIN-CONTAINING PROTEIN 9"/>
    <property type="match status" value="1"/>
</dbReference>
<feature type="region of interest" description="Disordered" evidence="7">
    <location>
        <begin position="197"/>
        <end position="225"/>
    </location>
</feature>
<dbReference type="GO" id="GO:0008270">
    <property type="term" value="F:zinc ion binding"/>
    <property type="evidence" value="ECO:0007669"/>
    <property type="project" value="UniProtKB-KW"/>
</dbReference>
<feature type="coiled-coil region" evidence="6">
    <location>
        <begin position="29"/>
        <end position="56"/>
    </location>
</feature>
<feature type="region of interest" description="Disordered" evidence="7">
    <location>
        <begin position="115"/>
        <end position="168"/>
    </location>
</feature>
<dbReference type="Proteomes" id="UP000617340">
    <property type="component" value="Unassembled WGS sequence"/>
</dbReference>
<evidence type="ECO:0000259" key="8">
    <source>
        <dbReference type="PROSITE" id="PS50158"/>
    </source>
</evidence>
<evidence type="ECO:0000256" key="3">
    <source>
        <dbReference type="ARBA" id="ARBA00022771"/>
    </source>
</evidence>
<protein>
    <recommendedName>
        <fullName evidence="8">CCHC-type domain-containing protein</fullName>
    </recommendedName>
</protein>
<dbReference type="PANTHER" id="PTHR46242">
    <property type="entry name" value="ZINC FINGER CCHC DOMAIN-CONTAINING PROTEIN 9 ZCCHC9"/>
    <property type="match status" value="1"/>
</dbReference>
<dbReference type="InterPro" id="IPR036875">
    <property type="entry name" value="Znf_CCHC_sf"/>
</dbReference>
<keyword evidence="3 5" id="KW-0863">Zinc-finger</keyword>
<dbReference type="AlphaFoldDB" id="A0A834KE46"/>
<reference evidence="9" key="1">
    <citation type="journal article" date="2020" name="G3 (Bethesda)">
        <title>High-Quality Assemblies for Three Invasive Social Wasps from the &lt;i&gt;Vespula&lt;/i&gt; Genus.</title>
        <authorList>
            <person name="Harrop T.W.R."/>
            <person name="Guhlin J."/>
            <person name="McLaughlin G.M."/>
            <person name="Permina E."/>
            <person name="Stockwell P."/>
            <person name="Gilligan J."/>
            <person name="Le Lec M.F."/>
            <person name="Gruber M.A.M."/>
            <person name="Quinn O."/>
            <person name="Lovegrove M."/>
            <person name="Duncan E.J."/>
            <person name="Remnant E.J."/>
            <person name="Van Eeckhoven J."/>
            <person name="Graham B."/>
            <person name="Knapp R.A."/>
            <person name="Langford K.W."/>
            <person name="Kronenberg Z."/>
            <person name="Press M.O."/>
            <person name="Eacker S.M."/>
            <person name="Wilson-Rankin E.E."/>
            <person name="Purcell J."/>
            <person name="Lester P.J."/>
            <person name="Dearden P.K."/>
        </authorList>
    </citation>
    <scope>NUCLEOTIDE SEQUENCE</scope>
    <source>
        <strain evidence="9">Linc-1</strain>
    </source>
</reference>
<dbReference type="Pfam" id="PF00098">
    <property type="entry name" value="zf-CCHC"/>
    <property type="match status" value="1"/>
</dbReference>
<keyword evidence="10" id="KW-1185">Reference proteome</keyword>
<evidence type="ECO:0000256" key="1">
    <source>
        <dbReference type="ARBA" id="ARBA00022723"/>
    </source>
</evidence>